<dbReference type="EMBL" id="GBXM01106783">
    <property type="protein sequence ID" value="JAH01794.1"/>
    <property type="molecule type" value="Transcribed_RNA"/>
</dbReference>
<protein>
    <submittedName>
        <fullName evidence="1">Uncharacterized protein</fullName>
    </submittedName>
</protein>
<organism evidence="1">
    <name type="scientific">Anguilla anguilla</name>
    <name type="common">European freshwater eel</name>
    <name type="synonym">Muraena anguilla</name>
    <dbReference type="NCBI Taxonomy" id="7936"/>
    <lineage>
        <taxon>Eukaryota</taxon>
        <taxon>Metazoa</taxon>
        <taxon>Chordata</taxon>
        <taxon>Craniata</taxon>
        <taxon>Vertebrata</taxon>
        <taxon>Euteleostomi</taxon>
        <taxon>Actinopterygii</taxon>
        <taxon>Neopterygii</taxon>
        <taxon>Teleostei</taxon>
        <taxon>Anguilliformes</taxon>
        <taxon>Anguillidae</taxon>
        <taxon>Anguilla</taxon>
    </lineage>
</organism>
<proteinExistence type="predicted"/>
<reference evidence="1" key="1">
    <citation type="submission" date="2014-11" db="EMBL/GenBank/DDBJ databases">
        <authorList>
            <person name="Amaro Gonzalez C."/>
        </authorList>
    </citation>
    <scope>NUCLEOTIDE SEQUENCE</scope>
</reference>
<reference evidence="1" key="2">
    <citation type="journal article" date="2015" name="Fish Shellfish Immunol.">
        <title>Early steps in the European eel (Anguilla anguilla)-Vibrio vulnificus interaction in the gills: Role of the RtxA13 toxin.</title>
        <authorList>
            <person name="Callol A."/>
            <person name="Pajuelo D."/>
            <person name="Ebbesson L."/>
            <person name="Teles M."/>
            <person name="MacKenzie S."/>
            <person name="Amaro C."/>
        </authorList>
    </citation>
    <scope>NUCLEOTIDE SEQUENCE</scope>
</reference>
<accession>A0A0E9PBA9</accession>
<evidence type="ECO:0000313" key="1">
    <source>
        <dbReference type="EMBL" id="JAH01794.1"/>
    </source>
</evidence>
<sequence>MFKLNSSQRHSKFLLQCKFISQ</sequence>
<name>A0A0E9PBA9_ANGAN</name>
<dbReference type="AlphaFoldDB" id="A0A0E9PBA9"/>